<comment type="caution">
    <text evidence="2">The sequence shown here is derived from an EMBL/GenBank/DDBJ whole genome shotgun (WGS) entry which is preliminary data.</text>
</comment>
<dbReference type="SMART" id="SM00382">
    <property type="entry name" value="AAA"/>
    <property type="match status" value="1"/>
</dbReference>
<dbReference type="GO" id="GO:0005524">
    <property type="term" value="F:ATP binding"/>
    <property type="evidence" value="ECO:0007669"/>
    <property type="project" value="UniProtKB-KW"/>
</dbReference>
<protein>
    <submittedName>
        <fullName evidence="2">ATP-binding protein</fullName>
    </submittedName>
</protein>
<sequence length="513" mass="58741">MNIKRAKQEIKDTIQAYLLRDDTGAYAIPSIRQRPVLLIGPPGVGKTQIMEQISQEMGIGLVAYTITHHTRQSAVGLPFIEKKQYGGREYTVTEYTMSEIVASIYDKIESTGLAEGILFIDEINCVSETLAPTMLQFLQCKTFGSHRIPEGWIIVTAGNPPEYNKSVREFDVVTLDRIKKITVEPDFEVWKEYAYRENIHPAILSYLGIKRQNFCQIETTVDGKRFATPRGWEDLSELICVYERLEKKADRDVVGQYIQFPAIAKDFANYLELYYKYRDDYQVDQVLAGVISEALCDKVAKAAFDEKLSVVCLLLSKLSGVFRELRLRERQMELVMNGLKEFQKAVVTDATAGGVAHGMADCENVQSPAAVMMGLAARMEREINADRSAGLLSRREEAVRRSALIELENYGKELAQMERADGPAAWEQVRARFGQASDRYEERRISCGEMLEHAFDFLEAAFGDSQEMVIFVTELNTNEYCVRFLQEYECERYYQYNKRLLFDDEEQRLRARI</sequence>
<dbReference type="AlphaFoldDB" id="A0A413FDU5"/>
<dbReference type="EMBL" id="QSBM01000011">
    <property type="protein sequence ID" value="RGX28310.1"/>
    <property type="molecule type" value="Genomic_DNA"/>
</dbReference>
<dbReference type="OrthoDB" id="9808317at2"/>
<gene>
    <name evidence="2" type="ORF">DWV29_15435</name>
</gene>
<dbReference type="Pfam" id="PF00004">
    <property type="entry name" value="AAA"/>
    <property type="match status" value="1"/>
</dbReference>
<dbReference type="Proteomes" id="UP000283880">
    <property type="component" value="Unassembled WGS sequence"/>
</dbReference>
<dbReference type="Gene3D" id="3.40.50.300">
    <property type="entry name" value="P-loop containing nucleotide triphosphate hydrolases"/>
    <property type="match status" value="1"/>
</dbReference>
<keyword evidence="2" id="KW-0547">Nucleotide-binding</keyword>
<evidence type="ECO:0000313" key="3">
    <source>
        <dbReference type="Proteomes" id="UP000283880"/>
    </source>
</evidence>
<keyword evidence="2" id="KW-0067">ATP-binding</keyword>
<dbReference type="RefSeq" id="WP_007719461.1">
    <property type="nucleotide sequence ID" value="NZ_JAWRJJ010000277.1"/>
</dbReference>
<organism evidence="2 3">
    <name type="scientific">Enterocloster asparagiformis</name>
    <dbReference type="NCBI Taxonomy" id="333367"/>
    <lineage>
        <taxon>Bacteria</taxon>
        <taxon>Bacillati</taxon>
        <taxon>Bacillota</taxon>
        <taxon>Clostridia</taxon>
        <taxon>Lachnospirales</taxon>
        <taxon>Lachnospiraceae</taxon>
        <taxon>Enterocloster</taxon>
    </lineage>
</organism>
<reference evidence="2 3" key="1">
    <citation type="submission" date="2018-08" db="EMBL/GenBank/DDBJ databases">
        <title>A genome reference for cultivated species of the human gut microbiota.</title>
        <authorList>
            <person name="Zou Y."/>
            <person name="Xue W."/>
            <person name="Luo G."/>
        </authorList>
    </citation>
    <scope>NUCLEOTIDE SEQUENCE [LARGE SCALE GENOMIC DNA]</scope>
    <source>
        <strain evidence="2 3">AF04-15</strain>
    </source>
</reference>
<dbReference type="InterPro" id="IPR027417">
    <property type="entry name" value="P-loop_NTPase"/>
</dbReference>
<dbReference type="GO" id="GO:0016887">
    <property type="term" value="F:ATP hydrolysis activity"/>
    <property type="evidence" value="ECO:0007669"/>
    <property type="project" value="InterPro"/>
</dbReference>
<dbReference type="SUPFAM" id="SSF52540">
    <property type="entry name" value="P-loop containing nucleoside triphosphate hydrolases"/>
    <property type="match status" value="1"/>
</dbReference>
<dbReference type="InterPro" id="IPR003959">
    <property type="entry name" value="ATPase_AAA_core"/>
</dbReference>
<name>A0A413FDU5_9FIRM</name>
<evidence type="ECO:0000259" key="1">
    <source>
        <dbReference type="SMART" id="SM00382"/>
    </source>
</evidence>
<accession>A0A413FDU5</accession>
<feature type="domain" description="AAA+ ATPase" evidence="1">
    <location>
        <begin position="32"/>
        <end position="188"/>
    </location>
</feature>
<dbReference type="CDD" id="cd00009">
    <property type="entry name" value="AAA"/>
    <property type="match status" value="1"/>
</dbReference>
<dbReference type="InterPro" id="IPR003593">
    <property type="entry name" value="AAA+_ATPase"/>
</dbReference>
<evidence type="ECO:0000313" key="2">
    <source>
        <dbReference type="EMBL" id="RGX28310.1"/>
    </source>
</evidence>
<proteinExistence type="predicted"/>